<dbReference type="InterPro" id="IPR059000">
    <property type="entry name" value="ATPase_P-type_domA"/>
</dbReference>
<evidence type="ECO:0000256" key="5">
    <source>
        <dbReference type="ARBA" id="ARBA00013555"/>
    </source>
</evidence>
<feature type="transmembrane region" description="Helical" evidence="18">
    <location>
        <begin position="321"/>
        <end position="345"/>
    </location>
</feature>
<accession>A0ABP0W8Q2</accession>
<evidence type="ECO:0000256" key="17">
    <source>
        <dbReference type="ARBA" id="ARBA00047295"/>
    </source>
</evidence>
<dbReference type="InterPro" id="IPR044492">
    <property type="entry name" value="P_typ_ATPase_HD_dom"/>
</dbReference>
<dbReference type="InterPro" id="IPR023298">
    <property type="entry name" value="ATPase_P-typ_TM_dom_sf"/>
</dbReference>
<evidence type="ECO:0000313" key="21">
    <source>
        <dbReference type="Proteomes" id="UP001497444"/>
    </source>
</evidence>
<keyword evidence="13" id="KW-1278">Translocase</keyword>
<sequence>MNGVNAGSATMSGRVHAVQKSFSRCFCGSFVLQVSTGLEAFVQSTLSINAASDGPTTVARLDSTYEGLDVQTAKVRLEEFGPNVLSHKSRATWWWILWNAFFHPFNMILLVLAAISGATSDMSTLSIMVAMVVLSVGLRFWQELTSTQAASKLSELVQCRSTVMRRRNSSEPGSEMEINQKDVVPGYIVVLSSGDLIPGDVRLLTSKDMFVSQSSLTGECMPVEKQAELMEEKGTPLLELRNICLMGTNVLSGSGTAVVLSTGDKTYISTISSVLSQRAPVNAFQQGVRRVSYLLICFMLAMVPIVIVLSGLTTKHWGSSLLFGISVAVGLTPEMLPMIVNANLARGAKAMASKKCIVKRLDAIQNLGAMDILCTDKTGTLTNDHVVMIQYLDCHEASSLRVLQFAYLNAFFQTGLKNLLDKAIIEFGDSAVDLGMSNYATLKWEKIDEIPFDFERRRLSVILEEKGPGHDPSNDKKRIMVTKGALEEMLNACSWVQESDDESSLTLLTDDKRTQLLTVGEKLNIDGLRVLVVATKILPLKGFEDFSGISNRKLEFAESDMVFQGFLAFLDPPKDSAKDALRVLAQKSVQVKVMTGDTLAVAVKVCRDVGIPTEHVVTGPELLLMEKEEFNATVLQATILAKLTPTQKLDVIQALKVEAHTVGFLGDGINDAPALKGADVGISVDTATSVAKDAADIILLQKDLNVLVDGVHRGRITHGNSIKYIKMAASSNFGNVFSILVASAWLPFDPMRPIHILTQNLLYDISQISIPWDKMDAHFTDVPHQWSAKGIGMFMVCMGPISSIFDITTFLTMWYYYGCQTDARASEFQTAWFIEGLLTQTLVIHMLRTERIPFIQDIAAPPVLILTTIIVGIGIAIPWTPIGKAEHMTHLPASYFGFVALFVLSYCILVQFVKFLYIRKFKSWL</sequence>
<dbReference type="SMART" id="SM00831">
    <property type="entry name" value="Cation_ATPase_N"/>
    <property type="match status" value="1"/>
</dbReference>
<evidence type="ECO:0000256" key="14">
    <source>
        <dbReference type="ARBA" id="ARBA00022989"/>
    </source>
</evidence>
<evidence type="ECO:0000256" key="16">
    <source>
        <dbReference type="ARBA" id="ARBA00029806"/>
    </source>
</evidence>
<dbReference type="InterPro" id="IPR008250">
    <property type="entry name" value="ATPase_P-typ_transduc_dom_A_sf"/>
</dbReference>
<dbReference type="SUPFAM" id="SSF56784">
    <property type="entry name" value="HAD-like"/>
    <property type="match status" value="1"/>
</dbReference>
<dbReference type="PRINTS" id="PR01836">
    <property type="entry name" value="MGATPASE"/>
</dbReference>
<dbReference type="InterPro" id="IPR001757">
    <property type="entry name" value="P_typ_ATPase"/>
</dbReference>
<evidence type="ECO:0000256" key="3">
    <source>
        <dbReference type="ARBA" id="ARBA00008746"/>
    </source>
</evidence>
<evidence type="ECO:0000256" key="18">
    <source>
        <dbReference type="SAM" id="Phobius"/>
    </source>
</evidence>
<evidence type="ECO:0000256" key="11">
    <source>
        <dbReference type="ARBA" id="ARBA00022840"/>
    </source>
</evidence>
<dbReference type="Gene3D" id="3.40.50.1000">
    <property type="entry name" value="HAD superfamily/HAD-like"/>
    <property type="match status" value="1"/>
</dbReference>
<dbReference type="NCBIfam" id="NF011702">
    <property type="entry name" value="PRK15122.1"/>
    <property type="match status" value="1"/>
</dbReference>
<feature type="transmembrane region" description="Helical" evidence="18">
    <location>
        <begin position="291"/>
        <end position="309"/>
    </location>
</feature>
<evidence type="ECO:0000256" key="6">
    <source>
        <dbReference type="ARBA" id="ARBA00022475"/>
    </source>
</evidence>
<comment type="function">
    <text evidence="1">Mediates magnesium influx to the cytosol.</text>
</comment>
<feature type="domain" description="Cation-transporting P-type ATPase N-terminal" evidence="19">
    <location>
        <begin position="48"/>
        <end position="121"/>
    </location>
</feature>
<keyword evidence="14 18" id="KW-1133">Transmembrane helix</keyword>
<feature type="transmembrane region" description="Helical" evidence="18">
    <location>
        <begin position="93"/>
        <end position="116"/>
    </location>
</feature>
<comment type="subcellular location">
    <subcellularLocation>
        <location evidence="2">Cell inner membrane</location>
        <topology evidence="2">Multi-pass membrane protein</topology>
    </subcellularLocation>
</comment>
<dbReference type="InterPro" id="IPR023214">
    <property type="entry name" value="HAD_sf"/>
</dbReference>
<keyword evidence="11" id="KW-0067">ATP-binding</keyword>
<keyword evidence="10" id="KW-0547">Nucleotide-binding</keyword>
<dbReference type="Pfam" id="PF00122">
    <property type="entry name" value="E1-E2_ATPase"/>
    <property type="match status" value="1"/>
</dbReference>
<dbReference type="InterPro" id="IPR006415">
    <property type="entry name" value="P-type_ATPase_IIIB"/>
</dbReference>
<keyword evidence="7" id="KW-0997">Cell inner membrane</keyword>
<gene>
    <name evidence="20" type="ORF">CSSPJE1EN1_LOCUS7183</name>
</gene>
<evidence type="ECO:0000256" key="9">
    <source>
        <dbReference type="ARBA" id="ARBA00022692"/>
    </source>
</evidence>
<evidence type="ECO:0000256" key="12">
    <source>
        <dbReference type="ARBA" id="ARBA00022842"/>
    </source>
</evidence>
<evidence type="ECO:0000256" key="15">
    <source>
        <dbReference type="ARBA" id="ARBA00023136"/>
    </source>
</evidence>
<evidence type="ECO:0000259" key="19">
    <source>
        <dbReference type="SMART" id="SM00831"/>
    </source>
</evidence>
<dbReference type="Gene3D" id="1.20.1110.10">
    <property type="entry name" value="Calcium-transporting ATPase, transmembrane domain"/>
    <property type="match status" value="1"/>
</dbReference>
<evidence type="ECO:0000256" key="1">
    <source>
        <dbReference type="ARBA" id="ARBA00003954"/>
    </source>
</evidence>
<evidence type="ECO:0000256" key="7">
    <source>
        <dbReference type="ARBA" id="ARBA00022519"/>
    </source>
</evidence>
<keyword evidence="12" id="KW-0460">Magnesium</keyword>
<keyword evidence="21" id="KW-1185">Reference proteome</keyword>
<dbReference type="InterPro" id="IPR018303">
    <property type="entry name" value="ATPase_P-typ_P_site"/>
</dbReference>
<dbReference type="SUPFAM" id="SSF81653">
    <property type="entry name" value="Calcium ATPase, transduction domain A"/>
    <property type="match status" value="1"/>
</dbReference>
<dbReference type="InterPro" id="IPR023299">
    <property type="entry name" value="ATPase_P-typ_cyto_dom_N"/>
</dbReference>
<dbReference type="Gene3D" id="3.40.1110.10">
    <property type="entry name" value="Calcium-transporting ATPase, cytoplasmic domain N"/>
    <property type="match status" value="1"/>
</dbReference>
<evidence type="ECO:0000313" key="20">
    <source>
        <dbReference type="EMBL" id="CAK9261705.1"/>
    </source>
</evidence>
<keyword evidence="8" id="KW-0597">Phosphoprotein</keyword>
<dbReference type="SUPFAM" id="SSF81665">
    <property type="entry name" value="Calcium ATPase, transmembrane domain M"/>
    <property type="match status" value="1"/>
</dbReference>
<organism evidence="20 21">
    <name type="scientific">Sphagnum jensenii</name>
    <dbReference type="NCBI Taxonomy" id="128206"/>
    <lineage>
        <taxon>Eukaryota</taxon>
        <taxon>Viridiplantae</taxon>
        <taxon>Streptophyta</taxon>
        <taxon>Embryophyta</taxon>
        <taxon>Bryophyta</taxon>
        <taxon>Sphagnophytina</taxon>
        <taxon>Sphagnopsida</taxon>
        <taxon>Sphagnales</taxon>
        <taxon>Sphagnaceae</taxon>
        <taxon>Sphagnum</taxon>
    </lineage>
</organism>
<protein>
    <recommendedName>
        <fullName evidence="5">Magnesium-transporting ATPase, P-type 1</fullName>
        <ecNumber evidence="4">7.2.2.14</ecNumber>
    </recommendedName>
    <alternativeName>
        <fullName evidence="16">Mg(2+) transport ATPase, P-type 1</fullName>
    </alternativeName>
</protein>
<feature type="transmembrane region" description="Helical" evidence="18">
    <location>
        <begin position="122"/>
        <end position="141"/>
    </location>
</feature>
<dbReference type="Pfam" id="PF00690">
    <property type="entry name" value="Cation_ATPase_N"/>
    <property type="match status" value="1"/>
</dbReference>
<evidence type="ECO:0000256" key="2">
    <source>
        <dbReference type="ARBA" id="ARBA00004429"/>
    </source>
</evidence>
<reference evidence="20" key="1">
    <citation type="submission" date="2024-02" db="EMBL/GenBank/DDBJ databases">
        <authorList>
            <consortium name="ELIXIR-Norway"/>
            <consortium name="Elixir Norway"/>
        </authorList>
    </citation>
    <scope>NUCLEOTIDE SEQUENCE</scope>
</reference>
<evidence type="ECO:0000256" key="4">
    <source>
        <dbReference type="ARBA" id="ARBA00012786"/>
    </source>
</evidence>
<dbReference type="SFLD" id="SFLDG00002">
    <property type="entry name" value="C1.7:_P-type_atpase_like"/>
    <property type="match status" value="1"/>
</dbReference>
<dbReference type="NCBIfam" id="TIGR01494">
    <property type="entry name" value="ATPase_P-type"/>
    <property type="match status" value="2"/>
</dbReference>
<comment type="catalytic activity">
    <reaction evidence="17">
        <text>Mg(2+)(out) + ATP + H2O = Mg(2+)(in) + ADP + phosphate + H(+)</text>
        <dbReference type="Rhea" id="RHEA:10260"/>
        <dbReference type="ChEBI" id="CHEBI:15377"/>
        <dbReference type="ChEBI" id="CHEBI:15378"/>
        <dbReference type="ChEBI" id="CHEBI:18420"/>
        <dbReference type="ChEBI" id="CHEBI:30616"/>
        <dbReference type="ChEBI" id="CHEBI:43474"/>
        <dbReference type="ChEBI" id="CHEBI:456216"/>
        <dbReference type="EC" id="7.2.2.14"/>
    </reaction>
</comment>
<dbReference type="NCBIfam" id="TIGR01524">
    <property type="entry name" value="ATPase-IIIB_Mg"/>
    <property type="match status" value="1"/>
</dbReference>
<feature type="transmembrane region" description="Helical" evidence="18">
    <location>
        <begin position="859"/>
        <end position="882"/>
    </location>
</feature>
<dbReference type="EC" id="7.2.2.14" evidence="4"/>
<name>A0ABP0W8Q2_9BRYO</name>
<dbReference type="SUPFAM" id="SSF81660">
    <property type="entry name" value="Metal cation-transporting ATPase, ATP-binding domain N"/>
    <property type="match status" value="1"/>
</dbReference>
<evidence type="ECO:0000256" key="10">
    <source>
        <dbReference type="ARBA" id="ARBA00022741"/>
    </source>
</evidence>
<dbReference type="PANTHER" id="PTHR42861">
    <property type="entry name" value="CALCIUM-TRANSPORTING ATPASE"/>
    <property type="match status" value="1"/>
</dbReference>
<dbReference type="SFLD" id="SFLDS00003">
    <property type="entry name" value="Haloacid_Dehalogenase"/>
    <property type="match status" value="1"/>
</dbReference>
<dbReference type="InterPro" id="IPR004014">
    <property type="entry name" value="ATPase_P-typ_cation-transptr_N"/>
</dbReference>
<dbReference type="EMBL" id="OZ020109">
    <property type="protein sequence ID" value="CAK9261705.1"/>
    <property type="molecule type" value="Genomic_DNA"/>
</dbReference>
<keyword evidence="6" id="KW-1003">Cell membrane</keyword>
<feature type="transmembrane region" description="Helical" evidence="18">
    <location>
        <begin position="894"/>
        <end position="917"/>
    </location>
</feature>
<dbReference type="InterPro" id="IPR006068">
    <property type="entry name" value="ATPase_P-typ_cation-transptr_C"/>
</dbReference>
<dbReference type="Pfam" id="PF00689">
    <property type="entry name" value="Cation_ATPase_C"/>
    <property type="match status" value="1"/>
</dbReference>
<dbReference type="Proteomes" id="UP001497444">
    <property type="component" value="Chromosome 14"/>
</dbReference>
<evidence type="ECO:0000256" key="13">
    <source>
        <dbReference type="ARBA" id="ARBA00022967"/>
    </source>
</evidence>
<comment type="similarity">
    <text evidence="3">Belongs to the cation transport ATPase (P-type) (TC 3.A.3) family. Type IIIB subfamily.</text>
</comment>
<keyword evidence="9 18" id="KW-0812">Transmembrane</keyword>
<dbReference type="Gene3D" id="2.70.150.10">
    <property type="entry name" value="Calcium-transporting ATPase, cytoplasmic transduction domain A"/>
    <property type="match status" value="1"/>
</dbReference>
<dbReference type="InterPro" id="IPR036412">
    <property type="entry name" value="HAD-like_sf"/>
</dbReference>
<dbReference type="CDD" id="cd02077">
    <property type="entry name" value="P-type_ATPase_Mg"/>
    <property type="match status" value="1"/>
</dbReference>
<dbReference type="Pfam" id="PF13246">
    <property type="entry name" value="Cation_ATPase"/>
    <property type="match status" value="1"/>
</dbReference>
<feature type="transmembrane region" description="Helical" evidence="18">
    <location>
        <begin position="793"/>
        <end position="817"/>
    </location>
</feature>
<dbReference type="PROSITE" id="PS00154">
    <property type="entry name" value="ATPASE_E1_E2"/>
    <property type="match status" value="1"/>
</dbReference>
<keyword evidence="15 18" id="KW-0472">Membrane</keyword>
<dbReference type="SFLD" id="SFLDF00027">
    <property type="entry name" value="p-type_atpase"/>
    <property type="match status" value="1"/>
</dbReference>
<evidence type="ECO:0000256" key="8">
    <source>
        <dbReference type="ARBA" id="ARBA00022553"/>
    </source>
</evidence>
<proteinExistence type="inferred from homology"/>